<dbReference type="AlphaFoldDB" id="A0A6J4MTE5"/>
<feature type="region of interest" description="Disordered" evidence="1">
    <location>
        <begin position="232"/>
        <end position="345"/>
    </location>
</feature>
<feature type="compositionally biased region" description="Low complexity" evidence="1">
    <location>
        <begin position="10"/>
        <end position="29"/>
    </location>
</feature>
<gene>
    <name evidence="2" type="ORF">AVDCRST_MAG89-4300</name>
</gene>
<evidence type="ECO:0000313" key="2">
    <source>
        <dbReference type="EMBL" id="CAA9368163.1"/>
    </source>
</evidence>
<feature type="region of interest" description="Disordered" evidence="1">
    <location>
        <begin position="1"/>
        <end position="57"/>
    </location>
</feature>
<feature type="region of interest" description="Disordered" evidence="1">
    <location>
        <begin position="79"/>
        <end position="189"/>
    </location>
</feature>
<organism evidence="2">
    <name type="scientific">uncultured Gemmatimonadota bacterium</name>
    <dbReference type="NCBI Taxonomy" id="203437"/>
    <lineage>
        <taxon>Bacteria</taxon>
        <taxon>Pseudomonadati</taxon>
        <taxon>Gemmatimonadota</taxon>
        <taxon>environmental samples</taxon>
    </lineage>
</organism>
<sequence length="345" mass="33692">VHPAPRQRCRPVAGAGRMAGGPRDAAAGRRGAGGGADAAAVGGGAAPGVGAGDGFAAGAPRAVAGDAALGAGVRVGGCHPPGAPGSGRARRRPGGAALGDDRAGALGGGGAGRARPAGGGAGRGPGPGPACPAGRWRGVEGADGIGGAGAGRHPPGAPPSRVRRRHADDVGGSAFSRAPARRSRRLDRGAAARGAAARACARGAARLPVAAGRFAGLRDVLVSPGRVVGRAPHARRARAGLRRPRARRGHARVGLRRPPAGRRPRVSPRAPDRGCRGGDGGALATGGPRGGGAGRRARPRQRFCTCRPCLRRGGGAGPASARRRGPVRPRGGRGSAADAGHRRCD</sequence>
<name>A0A6J4MTE5_9BACT</name>
<proteinExistence type="predicted"/>
<feature type="compositionally biased region" description="Gly residues" evidence="1">
    <location>
        <begin position="141"/>
        <end position="150"/>
    </location>
</feature>
<feature type="non-terminal residue" evidence="2">
    <location>
        <position position="1"/>
    </location>
</feature>
<feature type="compositionally biased region" description="Gly residues" evidence="1">
    <location>
        <begin position="277"/>
        <end position="294"/>
    </location>
</feature>
<accession>A0A6J4MTE5</accession>
<feature type="non-terminal residue" evidence="2">
    <location>
        <position position="345"/>
    </location>
</feature>
<feature type="compositionally biased region" description="Gly residues" evidence="1">
    <location>
        <begin position="30"/>
        <end position="55"/>
    </location>
</feature>
<protein>
    <submittedName>
        <fullName evidence="2">Uncharacterized protein</fullName>
    </submittedName>
</protein>
<evidence type="ECO:0000256" key="1">
    <source>
        <dbReference type="SAM" id="MobiDB-lite"/>
    </source>
</evidence>
<feature type="compositionally biased region" description="Basic residues" evidence="1">
    <location>
        <begin position="321"/>
        <end position="331"/>
    </location>
</feature>
<reference evidence="2" key="1">
    <citation type="submission" date="2020-02" db="EMBL/GenBank/DDBJ databases">
        <authorList>
            <person name="Meier V. D."/>
        </authorList>
    </citation>
    <scope>NUCLEOTIDE SEQUENCE</scope>
    <source>
        <strain evidence="2">AVDCRST_MAG89</strain>
    </source>
</reference>
<feature type="compositionally biased region" description="Gly residues" evidence="1">
    <location>
        <begin position="105"/>
        <end position="125"/>
    </location>
</feature>
<dbReference type="EMBL" id="CADCTV010000899">
    <property type="protein sequence ID" value="CAA9368163.1"/>
    <property type="molecule type" value="Genomic_DNA"/>
</dbReference>
<feature type="compositionally biased region" description="Basic residues" evidence="1">
    <location>
        <begin position="232"/>
        <end position="266"/>
    </location>
</feature>